<keyword evidence="14" id="KW-1185">Reference proteome</keyword>
<dbReference type="InterPro" id="IPR035908">
    <property type="entry name" value="F0_ATP_A_sf"/>
</dbReference>
<dbReference type="HAMAP" id="MF_01393">
    <property type="entry name" value="ATP_synth_a_bact"/>
    <property type="match status" value="1"/>
</dbReference>
<keyword evidence="8 11" id="KW-0406">Ion transport</keyword>
<keyword evidence="11" id="KW-1003">Cell membrane</keyword>
<reference evidence="13 14" key="1">
    <citation type="journal article" date="2021" name="Sci. Rep.">
        <title>The distribution of antibiotic resistance genes in chicken gut microbiota commensals.</title>
        <authorList>
            <person name="Juricova H."/>
            <person name="Matiasovicova J."/>
            <person name="Kubasova T."/>
            <person name="Cejkova D."/>
            <person name="Rychlik I."/>
        </authorList>
    </citation>
    <scope>NUCLEOTIDE SEQUENCE [LARGE SCALE GENOMIC DNA]</scope>
    <source>
        <strain evidence="13 14">An564</strain>
    </source>
</reference>
<gene>
    <name evidence="11 13" type="primary">atpB</name>
    <name evidence="13" type="ORF">H9X81_01455</name>
</gene>
<evidence type="ECO:0000313" key="13">
    <source>
        <dbReference type="EMBL" id="MBM6922361.1"/>
    </source>
</evidence>
<evidence type="ECO:0000256" key="2">
    <source>
        <dbReference type="ARBA" id="ARBA00006810"/>
    </source>
</evidence>
<evidence type="ECO:0000256" key="9">
    <source>
        <dbReference type="ARBA" id="ARBA00023136"/>
    </source>
</evidence>
<sequence>MNGPEILFYIPLFGGLPVTETLVNSWIVMAFLIVLSLWLTHDMKKQHISKKQAVVETVVRMLYQLVGDTMGEDRLYFTPYIGTLFLFTLCANLMGLLTFRSPTADLNTTAAFAIIFFGLVQVFSIKANGLKNRIKGFAEPVPVVLPLNIVGEFSTPIALALRLFGNMASGIVVTSLLYQALTWVSNLVFGSITSFPVFAVGLPAVLSIYFDLFTGCMQAFIISMLTMVFVSMAMD</sequence>
<evidence type="ECO:0000256" key="3">
    <source>
        <dbReference type="ARBA" id="ARBA00022448"/>
    </source>
</evidence>
<dbReference type="SUPFAM" id="SSF81336">
    <property type="entry name" value="F1F0 ATP synthase subunit A"/>
    <property type="match status" value="1"/>
</dbReference>
<protein>
    <recommendedName>
        <fullName evidence="11 12">ATP synthase subunit a</fullName>
    </recommendedName>
    <alternativeName>
        <fullName evidence="11">ATP synthase F0 sector subunit a</fullName>
    </alternativeName>
    <alternativeName>
        <fullName evidence="11">F-ATPase subunit 6</fullName>
    </alternativeName>
</protein>
<feature type="transmembrane region" description="Helical" evidence="11">
    <location>
        <begin position="22"/>
        <end position="40"/>
    </location>
</feature>
<dbReference type="InterPro" id="IPR045082">
    <property type="entry name" value="ATP_syn_F0_a_bact/chloroplast"/>
</dbReference>
<evidence type="ECO:0000256" key="4">
    <source>
        <dbReference type="ARBA" id="ARBA00022547"/>
    </source>
</evidence>
<dbReference type="Proteomes" id="UP000724149">
    <property type="component" value="Unassembled WGS sequence"/>
</dbReference>
<keyword evidence="7 11" id="KW-1133">Transmembrane helix</keyword>
<dbReference type="CDD" id="cd00310">
    <property type="entry name" value="ATP-synt_Fo_a_6"/>
    <property type="match status" value="1"/>
</dbReference>
<name>A0ABS2GL72_9FIRM</name>
<evidence type="ECO:0000256" key="6">
    <source>
        <dbReference type="ARBA" id="ARBA00022781"/>
    </source>
</evidence>
<feature type="transmembrane region" description="Helical" evidence="11">
    <location>
        <begin position="80"/>
        <end position="100"/>
    </location>
</feature>
<feature type="transmembrane region" description="Helical" evidence="11">
    <location>
        <begin position="217"/>
        <end position="234"/>
    </location>
</feature>
<keyword evidence="6 11" id="KW-0375">Hydrogen ion transport</keyword>
<evidence type="ECO:0000256" key="1">
    <source>
        <dbReference type="ARBA" id="ARBA00004141"/>
    </source>
</evidence>
<proteinExistence type="inferred from homology"/>
<accession>A0ABS2GL72</accession>
<dbReference type="Gene3D" id="1.20.120.220">
    <property type="entry name" value="ATP synthase, F0 complex, subunit A"/>
    <property type="match status" value="1"/>
</dbReference>
<comment type="similarity">
    <text evidence="2 11 12">Belongs to the ATPase A chain family.</text>
</comment>
<dbReference type="InterPro" id="IPR023011">
    <property type="entry name" value="ATP_synth_F0_asu_AS"/>
</dbReference>
<comment type="subcellular location">
    <subcellularLocation>
        <location evidence="11 12">Cell membrane</location>
        <topology evidence="11 12">Multi-pass membrane protein</topology>
    </subcellularLocation>
    <subcellularLocation>
        <location evidence="1">Membrane</location>
        <topology evidence="1">Multi-pass membrane protein</topology>
    </subcellularLocation>
</comment>
<dbReference type="PRINTS" id="PR00123">
    <property type="entry name" value="ATPASEA"/>
</dbReference>
<evidence type="ECO:0000313" key="14">
    <source>
        <dbReference type="Proteomes" id="UP000724149"/>
    </source>
</evidence>
<dbReference type="InterPro" id="IPR000568">
    <property type="entry name" value="ATP_synth_F0_asu"/>
</dbReference>
<dbReference type="PROSITE" id="PS00449">
    <property type="entry name" value="ATPASE_A"/>
    <property type="match status" value="1"/>
</dbReference>
<evidence type="ECO:0000256" key="7">
    <source>
        <dbReference type="ARBA" id="ARBA00022989"/>
    </source>
</evidence>
<dbReference type="PANTHER" id="PTHR42823">
    <property type="entry name" value="ATP SYNTHASE SUBUNIT A, CHLOROPLASTIC"/>
    <property type="match status" value="1"/>
</dbReference>
<evidence type="ECO:0000256" key="12">
    <source>
        <dbReference type="RuleBase" id="RU000483"/>
    </source>
</evidence>
<feature type="transmembrane region" description="Helical" evidence="11">
    <location>
        <begin position="187"/>
        <end position="210"/>
    </location>
</feature>
<keyword evidence="9 11" id="KW-0472">Membrane</keyword>
<organism evidence="13 14">
    <name type="scientific">Hydrogenoanaerobacterium saccharovorans</name>
    <dbReference type="NCBI Taxonomy" id="474960"/>
    <lineage>
        <taxon>Bacteria</taxon>
        <taxon>Bacillati</taxon>
        <taxon>Bacillota</taxon>
        <taxon>Clostridia</taxon>
        <taxon>Eubacteriales</taxon>
        <taxon>Oscillospiraceae</taxon>
        <taxon>Hydrogenoanaerobacterium</taxon>
    </lineage>
</organism>
<evidence type="ECO:0000256" key="5">
    <source>
        <dbReference type="ARBA" id="ARBA00022692"/>
    </source>
</evidence>
<dbReference type="Pfam" id="PF00119">
    <property type="entry name" value="ATP-synt_A"/>
    <property type="match status" value="1"/>
</dbReference>
<dbReference type="RefSeq" id="WP_191393120.1">
    <property type="nucleotide sequence ID" value="NZ_JACSNR010000001.1"/>
</dbReference>
<keyword evidence="10 11" id="KW-0066">ATP synthesis</keyword>
<evidence type="ECO:0000256" key="10">
    <source>
        <dbReference type="ARBA" id="ARBA00023310"/>
    </source>
</evidence>
<feature type="transmembrane region" description="Helical" evidence="11">
    <location>
        <begin position="106"/>
        <end position="125"/>
    </location>
</feature>
<keyword evidence="4 11" id="KW-0138">CF(0)</keyword>
<dbReference type="PANTHER" id="PTHR42823:SF3">
    <property type="entry name" value="ATP SYNTHASE SUBUNIT A, CHLOROPLASTIC"/>
    <property type="match status" value="1"/>
</dbReference>
<comment type="function">
    <text evidence="11 12">Key component of the proton channel; it plays a direct role in the translocation of protons across the membrane.</text>
</comment>
<evidence type="ECO:0000256" key="8">
    <source>
        <dbReference type="ARBA" id="ARBA00023065"/>
    </source>
</evidence>
<comment type="caution">
    <text evidence="13">The sequence shown here is derived from an EMBL/GenBank/DDBJ whole genome shotgun (WGS) entry which is preliminary data.</text>
</comment>
<keyword evidence="3 11" id="KW-0813">Transport</keyword>
<keyword evidence="5 11" id="KW-0812">Transmembrane</keyword>
<dbReference type="NCBIfam" id="TIGR01131">
    <property type="entry name" value="ATP_synt_6_or_A"/>
    <property type="match status" value="1"/>
</dbReference>
<dbReference type="EMBL" id="JACSNR010000001">
    <property type="protein sequence ID" value="MBM6922361.1"/>
    <property type="molecule type" value="Genomic_DNA"/>
</dbReference>
<evidence type="ECO:0000256" key="11">
    <source>
        <dbReference type="HAMAP-Rule" id="MF_01393"/>
    </source>
</evidence>